<gene>
    <name evidence="3" type="ORF">EIP91_003803</name>
</gene>
<keyword evidence="2" id="KW-0812">Transmembrane</keyword>
<sequence length="215" mass="22853">MTTNVELQDLSQRSSKSPVGSGSSESTPVPAAASGPDITSNDERDQSITTWAYASALLLSSFAFVLMFAPGILLFVSEAKDDRRTVLTPLESFLALHGGILLAALALGLLFNIPHDLVLSVQTQKAVGHPLLVPLTSACALSAFISYNTKSVSSLAFIVFVGAAVIGLWGIWTIMFAGSSYHSRKTGADKRTSRFLFGNKAAASSQKKEWKKAQS</sequence>
<keyword evidence="4" id="KW-1185">Reference proteome</keyword>
<feature type="compositionally biased region" description="Low complexity" evidence="1">
    <location>
        <begin position="11"/>
        <end position="26"/>
    </location>
</feature>
<feature type="transmembrane region" description="Helical" evidence="2">
    <location>
        <begin position="51"/>
        <end position="73"/>
    </location>
</feature>
<dbReference type="Proteomes" id="UP000292702">
    <property type="component" value="Unassembled WGS sequence"/>
</dbReference>
<dbReference type="PANTHER" id="PTHR39605">
    <property type="entry name" value="MAJOR FACILITATOR SUPERFAMILY (MFS) PROFILE DOMAIN-CONTAINING PROTEIN"/>
    <property type="match status" value="1"/>
</dbReference>
<evidence type="ECO:0000313" key="4">
    <source>
        <dbReference type="Proteomes" id="UP000292702"/>
    </source>
</evidence>
<evidence type="ECO:0000313" key="3">
    <source>
        <dbReference type="EMBL" id="TCD64643.1"/>
    </source>
</evidence>
<evidence type="ECO:0000256" key="1">
    <source>
        <dbReference type="SAM" id="MobiDB-lite"/>
    </source>
</evidence>
<accession>A0A4R0RD65</accession>
<evidence type="ECO:0000256" key="2">
    <source>
        <dbReference type="SAM" id="Phobius"/>
    </source>
</evidence>
<evidence type="ECO:0008006" key="5">
    <source>
        <dbReference type="Google" id="ProtNLM"/>
    </source>
</evidence>
<comment type="caution">
    <text evidence="3">The sequence shown here is derived from an EMBL/GenBank/DDBJ whole genome shotgun (WGS) entry which is preliminary data.</text>
</comment>
<keyword evidence="2" id="KW-1133">Transmembrane helix</keyword>
<feature type="transmembrane region" description="Helical" evidence="2">
    <location>
        <begin position="131"/>
        <end position="149"/>
    </location>
</feature>
<organism evidence="3 4">
    <name type="scientific">Steccherinum ochraceum</name>
    <dbReference type="NCBI Taxonomy" id="92696"/>
    <lineage>
        <taxon>Eukaryota</taxon>
        <taxon>Fungi</taxon>
        <taxon>Dikarya</taxon>
        <taxon>Basidiomycota</taxon>
        <taxon>Agaricomycotina</taxon>
        <taxon>Agaricomycetes</taxon>
        <taxon>Polyporales</taxon>
        <taxon>Steccherinaceae</taxon>
        <taxon>Steccherinum</taxon>
    </lineage>
</organism>
<dbReference type="STRING" id="92696.A0A4R0RD65"/>
<name>A0A4R0RD65_9APHY</name>
<protein>
    <recommendedName>
        <fullName evidence="5">Transmembrane protein</fullName>
    </recommendedName>
</protein>
<feature type="transmembrane region" description="Helical" evidence="2">
    <location>
        <begin position="93"/>
        <end position="111"/>
    </location>
</feature>
<reference evidence="3 4" key="1">
    <citation type="submission" date="2018-11" db="EMBL/GenBank/DDBJ databases">
        <title>Genome assembly of Steccherinum ochraceum LE-BIN_3174, the white-rot fungus of the Steccherinaceae family (The Residual Polyporoid clade, Polyporales, Basidiomycota).</title>
        <authorList>
            <person name="Fedorova T.V."/>
            <person name="Glazunova O.A."/>
            <person name="Landesman E.O."/>
            <person name="Moiseenko K.V."/>
            <person name="Psurtseva N.V."/>
            <person name="Savinova O.S."/>
            <person name="Shakhova N.V."/>
            <person name="Tyazhelova T.V."/>
            <person name="Vasina D.V."/>
        </authorList>
    </citation>
    <scope>NUCLEOTIDE SEQUENCE [LARGE SCALE GENOMIC DNA]</scope>
    <source>
        <strain evidence="3 4">LE-BIN_3174</strain>
    </source>
</reference>
<feature type="region of interest" description="Disordered" evidence="1">
    <location>
        <begin position="1"/>
        <end position="42"/>
    </location>
</feature>
<keyword evidence="2" id="KW-0472">Membrane</keyword>
<dbReference type="OrthoDB" id="2550114at2759"/>
<dbReference type="AlphaFoldDB" id="A0A4R0RD65"/>
<dbReference type="PANTHER" id="PTHR39605:SF1">
    <property type="entry name" value="MAJOR FACILITATOR SUPERFAMILY (MFS) PROFILE DOMAIN-CONTAINING PROTEIN"/>
    <property type="match status" value="1"/>
</dbReference>
<feature type="transmembrane region" description="Helical" evidence="2">
    <location>
        <begin position="155"/>
        <end position="177"/>
    </location>
</feature>
<feature type="compositionally biased region" description="Polar residues" evidence="1">
    <location>
        <begin position="1"/>
        <end position="10"/>
    </location>
</feature>
<dbReference type="EMBL" id="RWJN01000223">
    <property type="protein sequence ID" value="TCD64643.1"/>
    <property type="molecule type" value="Genomic_DNA"/>
</dbReference>
<proteinExistence type="predicted"/>